<sequence>MKKTSDNLIGALLAAAGALGLCNSPAHAHGVVGKRFLPATITIDDPFVADEASFVVGHRKLPQEAEAGGTGGSDEAGPSSGTPGAHTTTFSTELSKRITPDLGISLGATYQRVRPDDTTVPQYGFDNLSLGVKYQVIKNAEHEAIVSLGLDADLGGTGSHRVGAESFSTLSPGIFYGKGFGDLPEGVKYLRPLAITGILAPELPTRRSEPDRLNWGFTVQYSLQYLQTYVKDVGLGAPFNRMIALIEVPVKTCLSGDCSSQTTGTVNPGLMWFGKYMQVALEAAIPVNRRSGRDVGVFLQFHLFLDDMFPGSIGKPLFH</sequence>
<feature type="region of interest" description="Disordered" evidence="1">
    <location>
        <begin position="64"/>
        <end position="88"/>
    </location>
</feature>
<evidence type="ECO:0000313" key="4">
    <source>
        <dbReference type="Proteomes" id="UP000255165"/>
    </source>
</evidence>
<dbReference type="AlphaFoldDB" id="A0A370NNT0"/>
<evidence type="ECO:0008006" key="5">
    <source>
        <dbReference type="Google" id="ProtNLM"/>
    </source>
</evidence>
<comment type="caution">
    <text evidence="3">The sequence shown here is derived from an EMBL/GenBank/DDBJ whole genome shotgun (WGS) entry which is preliminary data.</text>
</comment>
<organism evidence="3 4">
    <name type="scientific">Cupriavidus lacunae</name>
    <dbReference type="NCBI Taxonomy" id="2666307"/>
    <lineage>
        <taxon>Bacteria</taxon>
        <taxon>Pseudomonadati</taxon>
        <taxon>Pseudomonadota</taxon>
        <taxon>Betaproteobacteria</taxon>
        <taxon>Burkholderiales</taxon>
        <taxon>Burkholderiaceae</taxon>
        <taxon>Cupriavidus</taxon>
    </lineage>
</organism>
<protein>
    <recommendedName>
        <fullName evidence="5">Transporter</fullName>
    </recommendedName>
</protein>
<gene>
    <name evidence="3" type="ORF">DN412_27280</name>
</gene>
<accession>A0A370NNT0</accession>
<keyword evidence="4" id="KW-1185">Reference proteome</keyword>
<name>A0A370NNT0_9BURK</name>
<feature type="chain" id="PRO_5016885457" description="Transporter" evidence="2">
    <location>
        <begin position="29"/>
        <end position="319"/>
    </location>
</feature>
<dbReference type="RefSeq" id="WP_115214435.1">
    <property type="nucleotide sequence ID" value="NZ_QKWJ01000046.1"/>
</dbReference>
<evidence type="ECO:0000256" key="1">
    <source>
        <dbReference type="SAM" id="MobiDB-lite"/>
    </source>
</evidence>
<feature type="compositionally biased region" description="Polar residues" evidence="1">
    <location>
        <begin position="79"/>
        <end position="88"/>
    </location>
</feature>
<keyword evidence="2" id="KW-0732">Signal</keyword>
<evidence type="ECO:0000256" key="2">
    <source>
        <dbReference type="SAM" id="SignalP"/>
    </source>
</evidence>
<proteinExistence type="predicted"/>
<feature type="signal peptide" evidence="2">
    <location>
        <begin position="1"/>
        <end position="28"/>
    </location>
</feature>
<reference evidence="4" key="1">
    <citation type="submission" date="2018-06" db="EMBL/GenBank/DDBJ databases">
        <authorList>
            <person name="Feng T."/>
            <person name="Jeon C.O."/>
        </authorList>
    </citation>
    <scope>NUCLEOTIDE SEQUENCE [LARGE SCALE GENOMIC DNA]</scope>
    <source>
        <strain evidence="4">S23</strain>
    </source>
</reference>
<dbReference type="EMBL" id="QKWJ01000046">
    <property type="protein sequence ID" value="RDK07188.1"/>
    <property type="molecule type" value="Genomic_DNA"/>
</dbReference>
<evidence type="ECO:0000313" key="3">
    <source>
        <dbReference type="EMBL" id="RDK07188.1"/>
    </source>
</evidence>
<dbReference type="Proteomes" id="UP000255165">
    <property type="component" value="Unassembled WGS sequence"/>
</dbReference>